<evidence type="ECO:0000256" key="3">
    <source>
        <dbReference type="ARBA" id="ARBA00022692"/>
    </source>
</evidence>
<dbReference type="Proteomes" id="UP000285648">
    <property type="component" value="Unassembled WGS sequence"/>
</dbReference>
<feature type="transmembrane region" description="Helical" evidence="6">
    <location>
        <begin position="6"/>
        <end position="28"/>
    </location>
</feature>
<keyword evidence="8" id="KW-1185">Reference proteome</keyword>
<keyword evidence="3 6" id="KW-0812">Transmembrane</keyword>
<dbReference type="AlphaFoldDB" id="A0A421DNC4"/>
<evidence type="ECO:0000256" key="6">
    <source>
        <dbReference type="SAM" id="Phobius"/>
    </source>
</evidence>
<dbReference type="RefSeq" id="WP_121575224.1">
    <property type="nucleotide sequence ID" value="NZ_MJLZ01000022.1"/>
</dbReference>
<reference evidence="7 8" key="1">
    <citation type="submission" date="2016-09" db="EMBL/GenBank/DDBJ databases">
        <authorList>
            <person name="Doonan J."/>
            <person name="Pachebat J.A."/>
            <person name="Golyshin P.N."/>
            <person name="Denman S."/>
            <person name="Mcdonald J.E."/>
        </authorList>
    </citation>
    <scope>NUCLEOTIDE SEQUENCE [LARGE SCALE GENOMIC DNA]</scope>
    <source>
        <strain evidence="7 8">NCPPB 3934</strain>
    </source>
</reference>
<evidence type="ECO:0000256" key="4">
    <source>
        <dbReference type="ARBA" id="ARBA00022989"/>
    </source>
</evidence>
<protein>
    <submittedName>
        <fullName evidence="7">Branched-chain amino acid ABC transporter permease</fullName>
    </submittedName>
</protein>
<evidence type="ECO:0000256" key="1">
    <source>
        <dbReference type="ARBA" id="ARBA00004429"/>
    </source>
</evidence>
<dbReference type="EMBL" id="MJLZ01000022">
    <property type="protein sequence ID" value="RLM23246.1"/>
    <property type="molecule type" value="Genomic_DNA"/>
</dbReference>
<keyword evidence="2" id="KW-1003">Cell membrane</keyword>
<keyword evidence="4 6" id="KW-1133">Transmembrane helix</keyword>
<feature type="transmembrane region" description="Helical" evidence="6">
    <location>
        <begin position="230"/>
        <end position="254"/>
    </location>
</feature>
<feature type="transmembrane region" description="Helical" evidence="6">
    <location>
        <begin position="151"/>
        <end position="171"/>
    </location>
</feature>
<organism evidence="7 8">
    <name type="scientific">Brenneria alni</name>
    <dbReference type="NCBI Taxonomy" id="71656"/>
    <lineage>
        <taxon>Bacteria</taxon>
        <taxon>Pseudomonadati</taxon>
        <taxon>Pseudomonadota</taxon>
        <taxon>Gammaproteobacteria</taxon>
        <taxon>Enterobacterales</taxon>
        <taxon>Pectobacteriaceae</taxon>
        <taxon>Brenneria</taxon>
    </lineage>
</organism>
<gene>
    <name evidence="7" type="ORF">BIY29_10965</name>
</gene>
<evidence type="ECO:0000313" key="8">
    <source>
        <dbReference type="Proteomes" id="UP000285648"/>
    </source>
</evidence>
<comment type="caution">
    <text evidence="7">The sequence shown here is derived from an EMBL/GenBank/DDBJ whole genome shotgun (WGS) entry which is preliminary data.</text>
</comment>
<dbReference type="PANTHER" id="PTHR43370">
    <property type="entry name" value="SUGAR ABC TRANSPORTER INTEGRAL MEMBRANE PROTEIN-RELATED"/>
    <property type="match status" value="1"/>
</dbReference>
<sequence length="309" mass="32638">MMDATYLAIVSTGLRLSVPLIFAALGGIWSERAGVFNLALEGSLLCGAFGAALGSFYFHSAWAGLAVGLFAAGLTGLLLAVMTVWLSINQMVAGIAINMFAIGITAFLSRIVFSGQGASDSLTGFSTFAIPGLSSIPVVGNLLFNQDFLVYLMYALVPLAWWLLFHTFWGLNLRATGEYPRAVDSAGLSVFGIRFISVVGSGVIAGLGGCYLVLSQVFMFTEHMSAGKGFIALAALILGRWHPIGAVAACLLFGLADALQLRLQFSHPDVPYQLFVMLPYVASIGALIIFAGKIRPPAAAGEHYQRGGK</sequence>
<feature type="transmembrane region" description="Helical" evidence="6">
    <location>
        <begin position="35"/>
        <end position="58"/>
    </location>
</feature>
<evidence type="ECO:0000256" key="2">
    <source>
        <dbReference type="ARBA" id="ARBA00022475"/>
    </source>
</evidence>
<feature type="transmembrane region" description="Helical" evidence="6">
    <location>
        <begin position="125"/>
        <end position="144"/>
    </location>
</feature>
<name>A0A421DNC4_9GAMM</name>
<dbReference type="GO" id="GO:0022857">
    <property type="term" value="F:transmembrane transporter activity"/>
    <property type="evidence" value="ECO:0007669"/>
    <property type="project" value="InterPro"/>
</dbReference>
<dbReference type="PANTHER" id="PTHR43370:SF1">
    <property type="entry name" value="GUANOSINE ABC TRANSPORTER PERMEASE PROTEIN NUPQ"/>
    <property type="match status" value="1"/>
</dbReference>
<feature type="transmembrane region" description="Helical" evidence="6">
    <location>
        <begin position="95"/>
        <end position="113"/>
    </location>
</feature>
<dbReference type="GO" id="GO:0005886">
    <property type="term" value="C:plasma membrane"/>
    <property type="evidence" value="ECO:0007669"/>
    <property type="project" value="UniProtKB-SubCell"/>
</dbReference>
<dbReference type="Pfam" id="PF02653">
    <property type="entry name" value="BPD_transp_2"/>
    <property type="match status" value="1"/>
</dbReference>
<feature type="transmembrane region" description="Helical" evidence="6">
    <location>
        <begin position="191"/>
        <end position="218"/>
    </location>
</feature>
<feature type="transmembrane region" description="Helical" evidence="6">
    <location>
        <begin position="64"/>
        <end position="88"/>
    </location>
</feature>
<feature type="transmembrane region" description="Helical" evidence="6">
    <location>
        <begin position="274"/>
        <end position="292"/>
    </location>
</feature>
<evidence type="ECO:0000256" key="5">
    <source>
        <dbReference type="ARBA" id="ARBA00023136"/>
    </source>
</evidence>
<dbReference type="OrthoDB" id="9792579at2"/>
<accession>A0A421DNC4</accession>
<evidence type="ECO:0000313" key="7">
    <source>
        <dbReference type="EMBL" id="RLM23246.1"/>
    </source>
</evidence>
<comment type="subcellular location">
    <subcellularLocation>
        <location evidence="1">Cell inner membrane</location>
        <topology evidence="1">Multi-pass membrane protein</topology>
    </subcellularLocation>
</comment>
<keyword evidence="5 6" id="KW-0472">Membrane</keyword>
<dbReference type="CDD" id="cd06580">
    <property type="entry name" value="TM_PBP1_transp_TpRbsC_like"/>
    <property type="match status" value="1"/>
</dbReference>
<proteinExistence type="predicted"/>
<dbReference type="InterPro" id="IPR001851">
    <property type="entry name" value="ABC_transp_permease"/>
</dbReference>